<feature type="compositionally biased region" description="Basic residues" evidence="1">
    <location>
        <begin position="240"/>
        <end position="254"/>
    </location>
</feature>
<organism evidence="2 3">
    <name type="scientific">Pseudocercospora musae</name>
    <dbReference type="NCBI Taxonomy" id="113226"/>
    <lineage>
        <taxon>Eukaryota</taxon>
        <taxon>Fungi</taxon>
        <taxon>Dikarya</taxon>
        <taxon>Ascomycota</taxon>
        <taxon>Pezizomycotina</taxon>
        <taxon>Dothideomycetes</taxon>
        <taxon>Dothideomycetidae</taxon>
        <taxon>Mycosphaerellales</taxon>
        <taxon>Mycosphaerellaceae</taxon>
        <taxon>Pseudocercospora</taxon>
    </lineage>
</organism>
<proteinExistence type="predicted"/>
<dbReference type="Proteomes" id="UP000073492">
    <property type="component" value="Unassembled WGS sequence"/>
</dbReference>
<sequence>MSRAKRQKTESAAFAASQQLLEAVRIARDGALQSQAVNLTIAHDVVKNIHVGVQNNDGHNNIEKHVAYMDAIVESWRSATDAYCNIFARLTSITAGKPNEGISAAESHAFFQEMLETAQKAQDTAKRFTLAKERTVPEANTTIGRNAAETVRASESDDEIELKHKPLNGAQNTAEFSIKSTPTVTPGKQPAQSGKVKLDKSGTRVLWEKGAKVPKVPLAMLGGDEKKEWSAEKARQKRENQKRKAHEIRTKKAQQGRLQQQEQRAVPPSENHSHSPQVPGVEYEDLSAEVDARIKAKEDAKKAKKQEKKRKRESKDSFVDPDAFQDDADEEDTIEGKHSEKPSKKKSKHSSDETAFNPSAPQAPAADSDTILVGKKEKRKSGTVEEVVVASKKRNKNKG</sequence>
<feature type="compositionally biased region" description="Basic and acidic residues" evidence="1">
    <location>
        <begin position="224"/>
        <end position="239"/>
    </location>
</feature>
<evidence type="ECO:0000313" key="2">
    <source>
        <dbReference type="EMBL" id="KXT15854.1"/>
    </source>
</evidence>
<accession>A0A139IMS1</accession>
<protein>
    <submittedName>
        <fullName evidence="2">Uncharacterized protein</fullName>
    </submittedName>
</protein>
<gene>
    <name evidence="2" type="ORF">AC579_10414</name>
</gene>
<keyword evidence="3" id="KW-1185">Reference proteome</keyword>
<dbReference type="AlphaFoldDB" id="A0A139IMS1"/>
<evidence type="ECO:0000313" key="3">
    <source>
        <dbReference type="Proteomes" id="UP000073492"/>
    </source>
</evidence>
<feature type="compositionally biased region" description="Low complexity" evidence="1">
    <location>
        <begin position="358"/>
        <end position="369"/>
    </location>
</feature>
<dbReference type="OrthoDB" id="3650348at2759"/>
<feature type="compositionally biased region" description="Basic residues" evidence="1">
    <location>
        <begin position="302"/>
        <end position="312"/>
    </location>
</feature>
<feature type="compositionally biased region" description="Basic and acidic residues" evidence="1">
    <location>
        <begin position="290"/>
        <end position="301"/>
    </location>
</feature>
<reference evidence="2 3" key="1">
    <citation type="submission" date="2015-07" db="EMBL/GenBank/DDBJ databases">
        <title>Comparative genomics of the Sigatoka disease complex on banana suggests a link between parallel evolutionary changes in Pseudocercospora fijiensis and Pseudocercospora eumusae and increased virulence on the banana host.</title>
        <authorList>
            <person name="Chang T.-C."/>
            <person name="Salvucci A."/>
            <person name="Crous P.W."/>
            <person name="Stergiopoulos I."/>
        </authorList>
    </citation>
    <scope>NUCLEOTIDE SEQUENCE [LARGE SCALE GENOMIC DNA]</scope>
    <source>
        <strain evidence="2 3">CBS 116634</strain>
    </source>
</reference>
<dbReference type="EMBL" id="LFZO01000049">
    <property type="protein sequence ID" value="KXT15854.1"/>
    <property type="molecule type" value="Genomic_DNA"/>
</dbReference>
<feature type="region of interest" description="Disordered" evidence="1">
    <location>
        <begin position="224"/>
        <end position="399"/>
    </location>
</feature>
<comment type="caution">
    <text evidence="2">The sequence shown here is derived from an EMBL/GenBank/DDBJ whole genome shotgun (WGS) entry which is preliminary data.</text>
</comment>
<evidence type="ECO:0000256" key="1">
    <source>
        <dbReference type="SAM" id="MobiDB-lite"/>
    </source>
</evidence>
<feature type="region of interest" description="Disordered" evidence="1">
    <location>
        <begin position="166"/>
        <end position="200"/>
    </location>
</feature>
<feature type="compositionally biased region" description="Acidic residues" evidence="1">
    <location>
        <begin position="323"/>
        <end position="333"/>
    </location>
</feature>
<name>A0A139IMS1_9PEZI</name>
<feature type="compositionally biased region" description="Polar residues" evidence="1">
    <location>
        <begin position="169"/>
        <end position="192"/>
    </location>
</feature>